<protein>
    <submittedName>
        <fullName evidence="1">DUF1934 domain-containing protein</fullName>
    </submittedName>
</protein>
<dbReference type="Pfam" id="PF09148">
    <property type="entry name" value="DUF1934"/>
    <property type="match status" value="1"/>
</dbReference>
<keyword evidence="2" id="KW-1185">Reference proteome</keyword>
<gene>
    <name evidence="1" type="ORF">D7M11_05125</name>
</gene>
<dbReference type="InterPro" id="IPR015231">
    <property type="entry name" value="DUF1934"/>
</dbReference>
<dbReference type="InterPro" id="IPR012674">
    <property type="entry name" value="Calycin"/>
</dbReference>
<dbReference type="Gene3D" id="2.40.128.20">
    <property type="match status" value="1"/>
</dbReference>
<name>A0A3B0CLW1_9BACL</name>
<accession>A0A3B0CLW1</accession>
<evidence type="ECO:0000313" key="1">
    <source>
        <dbReference type="EMBL" id="RKN85728.1"/>
    </source>
</evidence>
<dbReference type="SUPFAM" id="SSF50814">
    <property type="entry name" value="Lipocalins"/>
    <property type="match status" value="1"/>
</dbReference>
<proteinExistence type="predicted"/>
<reference evidence="1 2" key="1">
    <citation type="journal article" date="2007" name="Int. J. Syst. Evol. Microbiol.">
        <title>Paenibacillus ginsengarvi sp. nov., isolated from soil from ginseng cultivation.</title>
        <authorList>
            <person name="Yoon M.H."/>
            <person name="Ten L.N."/>
            <person name="Im W.T."/>
        </authorList>
    </citation>
    <scope>NUCLEOTIDE SEQUENCE [LARGE SCALE GENOMIC DNA]</scope>
    <source>
        <strain evidence="1 2">KCTC 13059</strain>
    </source>
</reference>
<dbReference type="Proteomes" id="UP000282311">
    <property type="component" value="Unassembled WGS sequence"/>
</dbReference>
<comment type="caution">
    <text evidence="1">The sequence shown here is derived from an EMBL/GenBank/DDBJ whole genome shotgun (WGS) entry which is preliminary data.</text>
</comment>
<dbReference type="EMBL" id="RBAH01000003">
    <property type="protein sequence ID" value="RKN85728.1"/>
    <property type="molecule type" value="Genomic_DNA"/>
</dbReference>
<organism evidence="1 2">
    <name type="scientific">Paenibacillus ginsengarvi</name>
    <dbReference type="NCBI Taxonomy" id="400777"/>
    <lineage>
        <taxon>Bacteria</taxon>
        <taxon>Bacillati</taxon>
        <taxon>Bacillota</taxon>
        <taxon>Bacilli</taxon>
        <taxon>Bacillales</taxon>
        <taxon>Paenibacillaceae</taxon>
        <taxon>Paenibacillus</taxon>
    </lineage>
</organism>
<evidence type="ECO:0000313" key="2">
    <source>
        <dbReference type="Proteomes" id="UP000282311"/>
    </source>
</evidence>
<dbReference type="AlphaFoldDB" id="A0A3B0CLW1"/>
<sequence>MKEAGATRTMKRAVNIRIESKQAEQTQTQQAKGELYEKNGAYYLRYAEPDGEMGQTTATVKWDETHIKVIRHGDVQSDLTFRSGVRTTGGFTLPQGRLEMEMYTHGIDRKLNEGLGSLAWSYDMYTGGAHVGRIRLRLMIEEDRSE</sequence>